<reference evidence="1 2" key="1">
    <citation type="submission" date="2019-03" db="EMBL/GenBank/DDBJ databases">
        <title>Single cell metagenomics reveals metabolic interactions within the superorganism composed of flagellate Streblomastix strix and complex community of Bacteroidetes bacteria on its surface.</title>
        <authorList>
            <person name="Treitli S.C."/>
            <person name="Kolisko M."/>
            <person name="Husnik F."/>
            <person name="Keeling P."/>
            <person name="Hampl V."/>
        </authorList>
    </citation>
    <scope>NUCLEOTIDE SEQUENCE [LARGE SCALE GENOMIC DNA]</scope>
    <source>
        <strain evidence="1">ST1C</strain>
    </source>
</reference>
<protein>
    <submittedName>
        <fullName evidence="1">Uncharacterized protein</fullName>
    </submittedName>
</protein>
<proteinExistence type="predicted"/>
<dbReference type="AlphaFoldDB" id="A0A5J4TJ33"/>
<dbReference type="Proteomes" id="UP000324800">
    <property type="component" value="Unassembled WGS sequence"/>
</dbReference>
<dbReference type="EMBL" id="SNRW01030872">
    <property type="protein sequence ID" value="KAA6357770.1"/>
    <property type="molecule type" value="Genomic_DNA"/>
</dbReference>
<evidence type="ECO:0000313" key="2">
    <source>
        <dbReference type="Proteomes" id="UP000324800"/>
    </source>
</evidence>
<gene>
    <name evidence="1" type="ORF">EZS28_046703</name>
</gene>
<feature type="non-terminal residue" evidence="1">
    <location>
        <position position="36"/>
    </location>
</feature>
<organism evidence="1 2">
    <name type="scientific">Streblomastix strix</name>
    <dbReference type="NCBI Taxonomy" id="222440"/>
    <lineage>
        <taxon>Eukaryota</taxon>
        <taxon>Metamonada</taxon>
        <taxon>Preaxostyla</taxon>
        <taxon>Oxymonadida</taxon>
        <taxon>Streblomastigidae</taxon>
        <taxon>Streblomastix</taxon>
    </lineage>
</organism>
<comment type="caution">
    <text evidence="1">The sequence shown here is derived from an EMBL/GenBank/DDBJ whole genome shotgun (WGS) entry which is preliminary data.</text>
</comment>
<accession>A0A5J4TJ33</accession>
<dbReference type="OrthoDB" id="8883818at2759"/>
<evidence type="ECO:0000313" key="1">
    <source>
        <dbReference type="EMBL" id="KAA6357770.1"/>
    </source>
</evidence>
<sequence>MKVLEEIANYAEIKGYTNFIPVMKGDVVRLIKKDKE</sequence>
<name>A0A5J4TJ33_9EUKA</name>